<dbReference type="InterPro" id="IPR000754">
    <property type="entry name" value="Ribosomal_uS9"/>
</dbReference>
<dbReference type="InterPro" id="IPR014721">
    <property type="entry name" value="Ribsml_uS5_D2-typ_fold_subgr"/>
</dbReference>
<keyword evidence="2 6" id="KW-0689">Ribosomal protein</keyword>
<gene>
    <name evidence="9" type="ordered locus">Bathy13g01970</name>
</gene>
<dbReference type="PANTHER" id="PTHR21569">
    <property type="entry name" value="RIBOSOMAL PROTEIN S9"/>
    <property type="match status" value="1"/>
</dbReference>
<protein>
    <recommendedName>
        <fullName evidence="4">Small ribosomal subunit protein uS9c</fullName>
    </recommendedName>
    <alternativeName>
        <fullName evidence="5">30S ribosomal protein S9, chloroplastic</fullName>
    </alternativeName>
</protein>
<dbReference type="GeneID" id="19012149"/>
<evidence type="ECO:0000256" key="6">
    <source>
        <dbReference type="RuleBase" id="RU003815"/>
    </source>
</evidence>
<dbReference type="NCBIfam" id="NF001099">
    <property type="entry name" value="PRK00132.1"/>
    <property type="match status" value="1"/>
</dbReference>
<evidence type="ECO:0000256" key="2">
    <source>
        <dbReference type="ARBA" id="ARBA00022980"/>
    </source>
</evidence>
<feature type="region of interest" description="Disordered" evidence="8">
    <location>
        <begin position="1"/>
        <end position="22"/>
    </location>
</feature>
<evidence type="ECO:0000256" key="5">
    <source>
        <dbReference type="ARBA" id="ARBA00035437"/>
    </source>
</evidence>
<evidence type="ECO:0000256" key="4">
    <source>
        <dbReference type="ARBA" id="ARBA00035152"/>
    </source>
</evidence>
<dbReference type="STRING" id="41875.K8FC05"/>
<dbReference type="AlphaFoldDB" id="K8FC05"/>
<dbReference type="PROSITE" id="PS00360">
    <property type="entry name" value="RIBOSOMAL_S9"/>
    <property type="match status" value="1"/>
</dbReference>
<evidence type="ECO:0000313" key="9">
    <source>
        <dbReference type="EMBL" id="CCO19198.1"/>
    </source>
</evidence>
<dbReference type="Pfam" id="PF00380">
    <property type="entry name" value="Ribosomal_S9"/>
    <property type="match status" value="1"/>
</dbReference>
<accession>K8FC05</accession>
<dbReference type="HAMAP" id="MF_00532_B">
    <property type="entry name" value="Ribosomal_uS9_B"/>
    <property type="match status" value="1"/>
</dbReference>
<evidence type="ECO:0000256" key="8">
    <source>
        <dbReference type="SAM" id="MobiDB-lite"/>
    </source>
</evidence>
<dbReference type="GO" id="GO:0003735">
    <property type="term" value="F:structural constituent of ribosome"/>
    <property type="evidence" value="ECO:0007669"/>
    <property type="project" value="InterPro"/>
</dbReference>
<evidence type="ECO:0000313" key="10">
    <source>
        <dbReference type="Proteomes" id="UP000198341"/>
    </source>
</evidence>
<dbReference type="OrthoDB" id="10254627at2759"/>
<dbReference type="Proteomes" id="UP000198341">
    <property type="component" value="Chromosome 13"/>
</dbReference>
<keyword evidence="3 6" id="KW-0687">Ribonucleoprotein</keyword>
<dbReference type="Gene3D" id="3.30.230.10">
    <property type="match status" value="1"/>
</dbReference>
<dbReference type="SUPFAM" id="SSF54211">
    <property type="entry name" value="Ribosomal protein S5 domain 2-like"/>
    <property type="match status" value="1"/>
</dbReference>
<sequence>MHTTHRARRFASKSSKKRPHSESEILAMICSQIAIPVPSDIPDGTNNIDDIPEGVLYGEFNDPTAERHLETQTKEEKEIIEELRALVLEREEPRAEDRLPPLEHFYQDAKSLEKEKRQEREKIKQMEQTMNRVKKIDRFGGSVGTGKRKTAVAQVRIVPAKGSKAGDEEETEEEEEVFGEIVINGKPLDEYFQDVSLRQHVLAPFAATNTLGLFDVRVLVHGGGLSGQSQAARLGVARSLQNYDPAFRAQLKPLGFLTRDSRIVERKKPGLKKARKAFQWVKR</sequence>
<evidence type="ECO:0000256" key="3">
    <source>
        <dbReference type="ARBA" id="ARBA00023274"/>
    </source>
</evidence>
<dbReference type="RefSeq" id="XP_007509395.1">
    <property type="nucleotide sequence ID" value="XM_007509333.1"/>
</dbReference>
<dbReference type="InterPro" id="IPR023035">
    <property type="entry name" value="Ribosomal_uS9_bac/plastid"/>
</dbReference>
<proteinExistence type="inferred from homology"/>
<dbReference type="eggNOG" id="KOG1697">
    <property type="taxonomic scope" value="Eukaryota"/>
</dbReference>
<dbReference type="PANTHER" id="PTHR21569:SF1">
    <property type="entry name" value="SMALL RIBOSOMAL SUBUNIT PROTEIN US9M"/>
    <property type="match status" value="1"/>
</dbReference>
<dbReference type="KEGG" id="bpg:Bathy13g01970"/>
<feature type="coiled-coil region" evidence="7">
    <location>
        <begin position="102"/>
        <end position="136"/>
    </location>
</feature>
<dbReference type="InterPro" id="IPR020574">
    <property type="entry name" value="Ribosomal_uS9_CS"/>
</dbReference>
<evidence type="ECO:0000256" key="1">
    <source>
        <dbReference type="ARBA" id="ARBA00005251"/>
    </source>
</evidence>
<organism evidence="9 10">
    <name type="scientific">Bathycoccus prasinos</name>
    <dbReference type="NCBI Taxonomy" id="41875"/>
    <lineage>
        <taxon>Eukaryota</taxon>
        <taxon>Viridiplantae</taxon>
        <taxon>Chlorophyta</taxon>
        <taxon>Mamiellophyceae</taxon>
        <taxon>Mamiellales</taxon>
        <taxon>Bathycoccaceae</taxon>
        <taxon>Bathycoccus</taxon>
    </lineage>
</organism>
<evidence type="ECO:0000256" key="7">
    <source>
        <dbReference type="SAM" id="Coils"/>
    </source>
</evidence>
<dbReference type="InterPro" id="IPR020568">
    <property type="entry name" value="Ribosomal_Su5_D2-typ_SF"/>
</dbReference>
<dbReference type="GO" id="GO:0022627">
    <property type="term" value="C:cytosolic small ribosomal subunit"/>
    <property type="evidence" value="ECO:0007669"/>
    <property type="project" value="TreeGrafter"/>
</dbReference>
<comment type="similarity">
    <text evidence="1 6">Belongs to the universal ribosomal protein uS9 family.</text>
</comment>
<name>K8FC05_9CHLO</name>
<dbReference type="GO" id="GO:0003723">
    <property type="term" value="F:RNA binding"/>
    <property type="evidence" value="ECO:0007669"/>
    <property type="project" value="TreeGrafter"/>
</dbReference>
<feature type="compositionally biased region" description="Basic residues" evidence="8">
    <location>
        <begin position="1"/>
        <end position="19"/>
    </location>
</feature>
<keyword evidence="7" id="KW-0175">Coiled coil</keyword>
<reference evidence="9 10" key="1">
    <citation type="submission" date="2011-10" db="EMBL/GenBank/DDBJ databases">
        <authorList>
            <person name="Genoscope - CEA"/>
        </authorList>
    </citation>
    <scope>NUCLEOTIDE SEQUENCE [LARGE SCALE GENOMIC DNA]</scope>
    <source>
        <strain evidence="9 10">RCC 1105</strain>
    </source>
</reference>
<keyword evidence="10" id="KW-1185">Reference proteome</keyword>
<dbReference type="GO" id="GO:0006412">
    <property type="term" value="P:translation"/>
    <property type="evidence" value="ECO:0007669"/>
    <property type="project" value="InterPro"/>
</dbReference>
<dbReference type="EMBL" id="FO082266">
    <property type="protein sequence ID" value="CCO19198.1"/>
    <property type="molecule type" value="Genomic_DNA"/>
</dbReference>